<sequence>MIGSRTQLRHAMTALAVLLSACGSASEQLGPLGELAEVAASSIRTGRAEEPPLVMPEGAIPADVLAQSPEPMIALTLGGVQRIILSAAPYAADDQQNFQDQNRRGIRMHEGAVSGTYGFGIDLLAVRFQRDDPVAHPVPLIQWPGQVDREYQYRQRDLYNYSIVVSCVFDRVVRENIEVIERYETVRIVETCTNQRRSFENTYWVEPDSGTIRRSQQWTGPTTRPVIVELLRASAEG</sequence>
<dbReference type="PROSITE" id="PS51257">
    <property type="entry name" value="PROKAR_LIPOPROTEIN"/>
    <property type="match status" value="1"/>
</dbReference>
<reference evidence="2" key="1">
    <citation type="submission" date="2020-12" db="EMBL/GenBank/DDBJ databases">
        <title>Bacterial taxonomy.</title>
        <authorList>
            <person name="Pan X."/>
        </authorList>
    </citation>
    <scope>NUCLEOTIDE SEQUENCE</scope>
    <source>
        <strain evidence="2">M0105</strain>
    </source>
</reference>
<comment type="caution">
    <text evidence="2">The sequence shown here is derived from an EMBL/GenBank/DDBJ whole genome shotgun (WGS) entry which is preliminary data.</text>
</comment>
<evidence type="ECO:0000313" key="2">
    <source>
        <dbReference type="EMBL" id="MBK0399638.1"/>
    </source>
</evidence>
<dbReference type="Gene3D" id="2.40.360.10">
    <property type="entry name" value="YmcC-like"/>
    <property type="match status" value="1"/>
</dbReference>
<organism evidence="2 3">
    <name type="scientific">Thermohalobaculum xanthum</name>
    <dbReference type="NCBI Taxonomy" id="2753746"/>
    <lineage>
        <taxon>Bacteria</taxon>
        <taxon>Pseudomonadati</taxon>
        <taxon>Pseudomonadota</taxon>
        <taxon>Alphaproteobacteria</taxon>
        <taxon>Rhodobacterales</taxon>
        <taxon>Paracoccaceae</taxon>
        <taxon>Thermohalobaculum</taxon>
    </lineage>
</organism>
<keyword evidence="1" id="KW-0732">Signal</keyword>
<dbReference type="Pfam" id="PF11102">
    <property type="entry name" value="YjbF"/>
    <property type="match status" value="1"/>
</dbReference>
<feature type="chain" id="PRO_5035235638" evidence="1">
    <location>
        <begin position="26"/>
        <end position="237"/>
    </location>
</feature>
<dbReference type="AlphaFoldDB" id="A0A8J7M7C2"/>
<keyword evidence="3" id="KW-1185">Reference proteome</keyword>
<proteinExistence type="predicted"/>
<protein>
    <submittedName>
        <fullName evidence="2">YjbF family lipoprotein</fullName>
    </submittedName>
</protein>
<dbReference type="InterPro" id="IPR023373">
    <property type="entry name" value="YmcC_sf"/>
</dbReference>
<dbReference type="InterPro" id="IPR021308">
    <property type="entry name" value="GfcB"/>
</dbReference>
<dbReference type="SUPFAM" id="SSF159270">
    <property type="entry name" value="YmcC-like"/>
    <property type="match status" value="1"/>
</dbReference>
<evidence type="ECO:0000313" key="3">
    <source>
        <dbReference type="Proteomes" id="UP000655420"/>
    </source>
</evidence>
<name>A0A8J7M7C2_9RHOB</name>
<dbReference type="EMBL" id="JAEHHL010000006">
    <property type="protein sequence ID" value="MBK0399638.1"/>
    <property type="molecule type" value="Genomic_DNA"/>
</dbReference>
<evidence type="ECO:0000256" key="1">
    <source>
        <dbReference type="SAM" id="SignalP"/>
    </source>
</evidence>
<dbReference type="RefSeq" id="WP_200609837.1">
    <property type="nucleotide sequence ID" value="NZ_JAEHHL010000006.1"/>
</dbReference>
<accession>A0A8J7M7C2</accession>
<gene>
    <name evidence="2" type="ORF">H0I76_10575</name>
</gene>
<keyword evidence="2" id="KW-0449">Lipoprotein</keyword>
<dbReference type="Proteomes" id="UP000655420">
    <property type="component" value="Unassembled WGS sequence"/>
</dbReference>
<feature type="signal peptide" evidence="1">
    <location>
        <begin position="1"/>
        <end position="25"/>
    </location>
</feature>